<protein>
    <submittedName>
        <fullName evidence="3">Uncharacterized protein</fullName>
    </submittedName>
</protein>
<evidence type="ECO:0000313" key="4">
    <source>
        <dbReference type="Proteomes" id="UP000674318"/>
    </source>
</evidence>
<dbReference type="AlphaFoldDB" id="A0A836HHU6"/>
<feature type="coiled-coil region" evidence="1">
    <location>
        <begin position="55"/>
        <end position="96"/>
    </location>
</feature>
<comment type="caution">
    <text evidence="3">The sequence shown here is derived from an EMBL/GenBank/DDBJ whole genome shotgun (WGS) entry which is preliminary data.</text>
</comment>
<proteinExistence type="predicted"/>
<evidence type="ECO:0000256" key="2">
    <source>
        <dbReference type="SAM" id="MobiDB-lite"/>
    </source>
</evidence>
<evidence type="ECO:0000313" key="3">
    <source>
        <dbReference type="EMBL" id="KAG5492959.1"/>
    </source>
</evidence>
<feature type="compositionally biased region" description="Low complexity" evidence="2">
    <location>
        <begin position="1"/>
        <end position="25"/>
    </location>
</feature>
<keyword evidence="1" id="KW-0175">Coiled coil</keyword>
<feature type="coiled-coil region" evidence="1">
    <location>
        <begin position="536"/>
        <end position="563"/>
    </location>
</feature>
<gene>
    <name evidence="3" type="ORF">JKF63_01539</name>
</gene>
<dbReference type="OrthoDB" id="266132at2759"/>
<feature type="region of interest" description="Disordered" evidence="2">
    <location>
        <begin position="1"/>
        <end position="27"/>
    </location>
</feature>
<accession>A0A836HHU6</accession>
<dbReference type="GeneID" id="94287663"/>
<reference evidence="3 4" key="1">
    <citation type="submission" date="2021-02" db="EMBL/GenBank/DDBJ databases">
        <title>Porcisia hertigi Genome sequencing and assembly.</title>
        <authorList>
            <person name="Almutairi H."/>
            <person name="Gatherer D."/>
        </authorList>
    </citation>
    <scope>NUCLEOTIDE SEQUENCE [LARGE SCALE GENOMIC DNA]</scope>
    <source>
        <strain evidence="3 4">C119</strain>
    </source>
</reference>
<dbReference type="EMBL" id="JAFJZO010000035">
    <property type="protein sequence ID" value="KAG5492959.1"/>
    <property type="molecule type" value="Genomic_DNA"/>
</dbReference>
<name>A0A836HHU6_9TRYP</name>
<sequence>MEQQGQLSAAAQQQRQQSATDTATSLQSANEEAFDSVRQAAVVMFKQRTRDLTRLAQVEEQCQTIETELHQAQTCVAQLAAQQASLEALVEEEQQSTRQRENRLQELHSTLLQLDEEQKMSGRLQQAAEAAITAAATFIQNFTDADGRLFQLLSTASARTGGRSARELQRLLTEVQQGLLTAEAHRSSFACLPSFSICAEAPESGELHYTEPPPTTSVASADDTTTSVLRTLQEWMAKTHWAQHGELASVLKITQQLVAWFSMKRGTREEAGKTAAAGETSCGQDSLWPPPTPSATDAMTEHHWLRLLAFLPADIKAEAHHGGTAGISTEDDTLFGALQSKDRSMDAAGDSSPESEAVQLAVQQNLLAPLQAILTSNAHLVALCEEEHVQLPEDAPSLPASVNAAQREWESFYAAWLQWREDVLKAKSAVKAAMVAEADLDVAQATLYTLQQRCEEQSHNHASRVAEVGSLKETEINHHAAAWSRGLGTVQAQRDSIGAMSETLASLTDEEAALTTAAHNGSESHAHELHAHDIALTKQREELTAARQRAEVAEAKTTSLEAEYSDAQRVQQLVQAQHEALLSCASRCLQSPLSATIKGDDGAEISQAASRSLGEMPVARCAATAAQTLLQSITAHSPSRASWTERLVEMASEVDVAAGEDHNGGPLTDSVSQFFANLIVSCGGGEAAGGESCDEPPLDAAAVRSAIQGAAAGLRLPSDLFLDDVVDAQLLAEMPYLRTLGRAEQARRARIEEHRLFMCDATTEIALLRSELATANE</sequence>
<keyword evidence="4" id="KW-1185">Reference proteome</keyword>
<evidence type="ECO:0000256" key="1">
    <source>
        <dbReference type="SAM" id="Coils"/>
    </source>
</evidence>
<organism evidence="3 4">
    <name type="scientific">Porcisia hertigi</name>
    <dbReference type="NCBI Taxonomy" id="2761500"/>
    <lineage>
        <taxon>Eukaryota</taxon>
        <taxon>Discoba</taxon>
        <taxon>Euglenozoa</taxon>
        <taxon>Kinetoplastea</taxon>
        <taxon>Metakinetoplastina</taxon>
        <taxon>Trypanosomatida</taxon>
        <taxon>Trypanosomatidae</taxon>
        <taxon>Leishmaniinae</taxon>
        <taxon>Porcisia</taxon>
    </lineage>
</organism>
<dbReference type="KEGG" id="phet:94287663"/>
<dbReference type="Proteomes" id="UP000674318">
    <property type="component" value="Chromosome 35"/>
</dbReference>
<dbReference type="RefSeq" id="XP_067753743.1">
    <property type="nucleotide sequence ID" value="XM_067897586.1"/>
</dbReference>